<evidence type="ECO:0000256" key="1">
    <source>
        <dbReference type="SAM" id="MobiDB-lite"/>
    </source>
</evidence>
<evidence type="ECO:0000313" key="5">
    <source>
        <dbReference type="Proteomes" id="UP000070092"/>
    </source>
</evidence>
<keyword evidence="2" id="KW-0812">Transmembrane</keyword>
<feature type="transmembrane region" description="Helical" evidence="2">
    <location>
        <begin position="51"/>
        <end position="72"/>
    </location>
</feature>
<sequence length="347" mass="37124">MEVETMRPMTFAPALGWIAGGAIAALMLAFAVAVVVVHVRRRRSSDETLTACIRRVIMFLLAAVMMLTPSIVTTTTSRAINATDVMVAVDVTGSMAVKDAEYGSSGTISRLDAAKRIVKGITSTYADSSFAALRFGASGTLDVPLTPDSIAIDGWADTLAVESTSTSAGSSLDTPLDQLMLSLKSIRDQHPDDIIVLYVITDGEQTSDTARRSYSALRRYLDDSFTIGVGSDAGGKIPMASDGTATGQQSDGQWVTDPTTGKPGISKLDEATLESIADEMGGSYLHVDASHTIEQAVSAKASRQWRLTQTVKRRERTIPVIWPFAVALSLLLAWEIGAWIAMSRRML</sequence>
<proteinExistence type="predicted"/>
<feature type="transmembrane region" description="Helical" evidence="2">
    <location>
        <begin position="320"/>
        <end position="342"/>
    </location>
</feature>
<gene>
    <name evidence="4" type="ORF">HMPREF3196_00644</name>
</gene>
<name>A0A133KR41_BIFBI</name>
<feature type="compositionally biased region" description="Polar residues" evidence="1">
    <location>
        <begin position="243"/>
        <end position="259"/>
    </location>
</feature>
<dbReference type="EMBL" id="LRPO01000020">
    <property type="protein sequence ID" value="KWZ82061.1"/>
    <property type="molecule type" value="Genomic_DNA"/>
</dbReference>
<comment type="caution">
    <text evidence="4">The sequence shown here is derived from an EMBL/GenBank/DDBJ whole genome shotgun (WGS) entry which is preliminary data.</text>
</comment>
<feature type="domain" description="VWFA" evidence="3">
    <location>
        <begin position="84"/>
        <end position="280"/>
    </location>
</feature>
<dbReference type="PATRIC" id="fig|1681.53.peg.632"/>
<organism evidence="4 5">
    <name type="scientific">Bifidobacterium bifidum</name>
    <dbReference type="NCBI Taxonomy" id="1681"/>
    <lineage>
        <taxon>Bacteria</taxon>
        <taxon>Bacillati</taxon>
        <taxon>Actinomycetota</taxon>
        <taxon>Actinomycetes</taxon>
        <taxon>Bifidobacteriales</taxon>
        <taxon>Bifidobacteriaceae</taxon>
        <taxon>Bifidobacterium</taxon>
    </lineage>
</organism>
<dbReference type="AlphaFoldDB" id="A0A133KR41"/>
<accession>A0A133KR41</accession>
<dbReference type="InterPro" id="IPR002035">
    <property type="entry name" value="VWF_A"/>
</dbReference>
<feature type="region of interest" description="Disordered" evidence="1">
    <location>
        <begin position="242"/>
        <end position="263"/>
    </location>
</feature>
<protein>
    <submittedName>
        <fullName evidence="4">von Willebrand factor type A domain protein</fullName>
    </submittedName>
</protein>
<dbReference type="SUPFAM" id="SSF53300">
    <property type="entry name" value="vWA-like"/>
    <property type="match status" value="1"/>
</dbReference>
<dbReference type="PROSITE" id="PS50234">
    <property type="entry name" value="VWFA"/>
    <property type="match status" value="1"/>
</dbReference>
<keyword evidence="2" id="KW-0472">Membrane</keyword>
<reference evidence="4 5" key="1">
    <citation type="submission" date="2016-01" db="EMBL/GenBank/DDBJ databases">
        <authorList>
            <person name="Oliw E.H."/>
        </authorList>
    </citation>
    <scope>NUCLEOTIDE SEQUENCE [LARGE SCALE GENOMIC DNA]</scope>
    <source>
        <strain evidence="4 5">MJR8628B</strain>
    </source>
</reference>
<dbReference type="Gene3D" id="3.40.50.410">
    <property type="entry name" value="von Willebrand factor, type A domain"/>
    <property type="match status" value="1"/>
</dbReference>
<dbReference type="Proteomes" id="UP000070092">
    <property type="component" value="Unassembled WGS sequence"/>
</dbReference>
<evidence type="ECO:0000259" key="3">
    <source>
        <dbReference type="PROSITE" id="PS50234"/>
    </source>
</evidence>
<feature type="transmembrane region" description="Helical" evidence="2">
    <location>
        <begin position="14"/>
        <end position="39"/>
    </location>
</feature>
<evidence type="ECO:0000313" key="4">
    <source>
        <dbReference type="EMBL" id="KWZ82061.1"/>
    </source>
</evidence>
<keyword evidence="2" id="KW-1133">Transmembrane helix</keyword>
<dbReference type="InterPro" id="IPR036465">
    <property type="entry name" value="vWFA_dom_sf"/>
</dbReference>
<evidence type="ECO:0000256" key="2">
    <source>
        <dbReference type="SAM" id="Phobius"/>
    </source>
</evidence>